<keyword evidence="1" id="KW-0732">Signal</keyword>
<dbReference type="Gene3D" id="2.60.40.2610">
    <property type="entry name" value="Outer membrane usher protein FimD, plug domain"/>
    <property type="match status" value="1"/>
</dbReference>
<evidence type="ECO:0000313" key="3">
    <source>
        <dbReference type="Proteomes" id="UP001165565"/>
    </source>
</evidence>
<dbReference type="GO" id="GO:0009279">
    <property type="term" value="C:cell outer membrane"/>
    <property type="evidence" value="ECO:0007669"/>
    <property type="project" value="TreeGrafter"/>
</dbReference>
<dbReference type="PANTHER" id="PTHR30451:SF5">
    <property type="entry name" value="SLR0019 PROTEIN"/>
    <property type="match status" value="1"/>
</dbReference>
<evidence type="ECO:0000313" key="2">
    <source>
        <dbReference type="EMBL" id="MCW6533613.1"/>
    </source>
</evidence>
<accession>A0AA42CSR1</accession>
<proteinExistence type="predicted"/>
<dbReference type="EMBL" id="JANFAV010000001">
    <property type="protein sequence ID" value="MCW6533613.1"/>
    <property type="molecule type" value="Genomic_DNA"/>
</dbReference>
<name>A0AA42CSR1_9SPHN</name>
<dbReference type="InterPro" id="IPR042186">
    <property type="entry name" value="FimD_plug_dom"/>
</dbReference>
<dbReference type="Gene3D" id="2.60.40.3110">
    <property type="match status" value="1"/>
</dbReference>
<keyword evidence="3" id="KW-1185">Reference proteome</keyword>
<sequence length="785" mass="81549">MIPTITCPCRGAQRMPKGALLALMMLSPAAAVAADEPPGTAAIPPARNPAAPDSRLSIPVGVALNGRSLDDPCLIARRDGHLFVPTEAARQWGLDLPPLAGDFTLDGQAFTVLDGRAGITARLDASGTTLLVDADHRLFPTAHFGPARTPLARTRIVPAAFLGYDLSLIGADGRTAVSAYLDGGISGAWGVLGSTAAVQSHGGGVRLDTSFRRDFPDQRLRLVIGDTLTSAGDWNLPVRFAGIRLGTDFSLTPNEITYPLPVLRGSAALPSVVDLVAANSGRRFDVQPGDFTVDYQPTFNGAGSVSMTIRDAAGTLRTVTQNFYTSPRLLRPGLDDFSLEAGFLRKDYGWRSFSYGAPFAAASWRHGLSNMLTVFGRIEGDARSQAAGVGTGLVIAPIGEFSVSAAASHSAWGDGILWRAQFQQITAIYTISASYQEESAAFVQVGGPAPDGASRSELVVAGSVSLGRLGSISASHAEDTHGENLHYSISALSFSSNVGPAYMSVSARQTDTASSRDRGVFAALTLPLGRRTSSSLFVDGGRTTATLTHVPPPDQGIGYRLLFARGAGAPSLAEGAISWRNRAGDFELAAAQQDGSTGVRLHAQGALLMIGGTLAPAQRLDSAFAAVEVESNAKAQVYFENQPIAGRAGGGARTIVTGLQPYAANRIAVDLDDLPLDTEVTYAEQTVVPGYRQAVAVRFGGAPVHPATLTLVDAQGAILPAGLAVSAGGVAGVTGYDGQIYLPDARPGATITVRGAALTCRATVPAAPQDKKPVRCIAATNGENQ</sequence>
<evidence type="ECO:0000256" key="1">
    <source>
        <dbReference type="SAM" id="SignalP"/>
    </source>
</evidence>
<gene>
    <name evidence="2" type="ORF">NEE01_02305</name>
</gene>
<feature type="signal peptide" evidence="1">
    <location>
        <begin position="1"/>
        <end position="33"/>
    </location>
</feature>
<dbReference type="PANTHER" id="PTHR30451">
    <property type="entry name" value="OUTER MEMBRANE USHER PROTEIN"/>
    <property type="match status" value="1"/>
</dbReference>
<comment type="caution">
    <text evidence="2">The sequence shown here is derived from an EMBL/GenBank/DDBJ whole genome shotgun (WGS) entry which is preliminary data.</text>
</comment>
<dbReference type="GO" id="GO:0009297">
    <property type="term" value="P:pilus assembly"/>
    <property type="evidence" value="ECO:0007669"/>
    <property type="project" value="InterPro"/>
</dbReference>
<dbReference type="GO" id="GO:0015473">
    <property type="term" value="F:fimbrial usher porin activity"/>
    <property type="evidence" value="ECO:0007669"/>
    <property type="project" value="InterPro"/>
</dbReference>
<dbReference type="InterPro" id="IPR000015">
    <property type="entry name" value="Fimb_usher"/>
</dbReference>
<reference evidence="2" key="1">
    <citation type="submission" date="2022-06" db="EMBL/GenBank/DDBJ databases">
        <title>Sphingomonas sp. nov. isolated from rhizosphere soil of tomato.</title>
        <authorList>
            <person name="Dong H."/>
            <person name="Gao R."/>
        </authorList>
    </citation>
    <scope>NUCLEOTIDE SEQUENCE</scope>
    <source>
        <strain evidence="2">MMSM24</strain>
    </source>
</reference>
<feature type="chain" id="PRO_5041286245" evidence="1">
    <location>
        <begin position="34"/>
        <end position="785"/>
    </location>
</feature>
<organism evidence="2 3">
    <name type="scientific">Sphingomonas lycopersici</name>
    <dbReference type="NCBI Taxonomy" id="2951807"/>
    <lineage>
        <taxon>Bacteria</taxon>
        <taxon>Pseudomonadati</taxon>
        <taxon>Pseudomonadota</taxon>
        <taxon>Alphaproteobacteria</taxon>
        <taxon>Sphingomonadales</taxon>
        <taxon>Sphingomonadaceae</taxon>
        <taxon>Sphingomonas</taxon>
    </lineage>
</organism>
<dbReference type="Proteomes" id="UP001165565">
    <property type="component" value="Unassembled WGS sequence"/>
</dbReference>
<dbReference type="Pfam" id="PF00577">
    <property type="entry name" value="Usher"/>
    <property type="match status" value="1"/>
</dbReference>
<dbReference type="AlphaFoldDB" id="A0AA42CSR1"/>
<dbReference type="RefSeq" id="WP_265267630.1">
    <property type="nucleotide sequence ID" value="NZ_JANFAV010000001.1"/>
</dbReference>
<protein>
    <submittedName>
        <fullName evidence="2">Fimbria/pilus outer membrane usher protein</fullName>
    </submittedName>
</protein>